<sequence length="67" mass="7360">MDIMRIEALADEAAGLAELVNAVSIASGMSEGYDKGLYYLSELIGNYAERMKNLKTEVFADAKRSRV</sequence>
<evidence type="ECO:0000313" key="1">
    <source>
        <dbReference type="EMBL" id="EEG30293.1"/>
    </source>
</evidence>
<accession>C0EDU5</accession>
<dbReference type="HOGENOM" id="CLU_2804886_0_0_9"/>
<organism evidence="1 2">
    <name type="scientific">[Clostridium] methylpentosum DSM 5476</name>
    <dbReference type="NCBI Taxonomy" id="537013"/>
    <lineage>
        <taxon>Bacteria</taxon>
        <taxon>Bacillati</taxon>
        <taxon>Bacillota</taxon>
        <taxon>Clostridia</taxon>
        <taxon>Eubacteriales</taxon>
        <taxon>Oscillospiraceae</taxon>
        <taxon>Oscillospiraceae incertae sedis</taxon>
    </lineage>
</organism>
<dbReference type="Proteomes" id="UP000003340">
    <property type="component" value="Unassembled WGS sequence"/>
</dbReference>
<name>C0EDU5_9FIRM</name>
<proteinExistence type="predicted"/>
<keyword evidence="2" id="KW-1185">Reference proteome</keyword>
<evidence type="ECO:0000313" key="2">
    <source>
        <dbReference type="Proteomes" id="UP000003340"/>
    </source>
</evidence>
<comment type="caution">
    <text evidence="1">The sequence shown here is derived from an EMBL/GenBank/DDBJ whole genome shotgun (WGS) entry which is preliminary data.</text>
</comment>
<dbReference type="EMBL" id="ACEC01000066">
    <property type="protein sequence ID" value="EEG30293.1"/>
    <property type="molecule type" value="Genomic_DNA"/>
</dbReference>
<dbReference type="STRING" id="537013.CLOSTMETH_02024"/>
<gene>
    <name evidence="1" type="ORF">CLOSTMETH_02024</name>
</gene>
<reference evidence="1 2" key="2">
    <citation type="submission" date="2009-02" db="EMBL/GenBank/DDBJ databases">
        <title>Draft genome sequence of Clostridium methylpentosum (DSM 5476).</title>
        <authorList>
            <person name="Sudarsanam P."/>
            <person name="Ley R."/>
            <person name="Guruge J."/>
            <person name="Turnbaugh P.J."/>
            <person name="Mahowald M."/>
            <person name="Liep D."/>
            <person name="Gordon J."/>
        </authorList>
    </citation>
    <scope>NUCLEOTIDE SEQUENCE [LARGE SCALE GENOMIC DNA]</scope>
    <source>
        <strain evidence="1 2">DSM 5476</strain>
    </source>
</reference>
<reference evidence="1 2" key="1">
    <citation type="submission" date="2009-01" db="EMBL/GenBank/DDBJ databases">
        <authorList>
            <person name="Fulton L."/>
            <person name="Clifton S."/>
            <person name="Fulton B."/>
            <person name="Xu J."/>
            <person name="Minx P."/>
            <person name="Pepin K.H."/>
            <person name="Johnson M."/>
            <person name="Bhonagiri V."/>
            <person name="Nash W.E."/>
            <person name="Mardis E.R."/>
            <person name="Wilson R.K."/>
        </authorList>
    </citation>
    <scope>NUCLEOTIDE SEQUENCE [LARGE SCALE GENOMIC DNA]</scope>
    <source>
        <strain evidence="1 2">DSM 5476</strain>
    </source>
</reference>
<dbReference type="AlphaFoldDB" id="C0EDU5"/>
<protein>
    <submittedName>
        <fullName evidence="1">Uncharacterized protein</fullName>
    </submittedName>
</protein>